<protein>
    <submittedName>
        <fullName evidence="7">Transketolase</fullName>
    </submittedName>
</protein>
<evidence type="ECO:0000313" key="7">
    <source>
        <dbReference type="EMBL" id="OGM69672.1"/>
    </source>
</evidence>
<sequence>MNKKSFSTNKVATRQGYGEGLVIAGEADEKVVVLCADLTESTRSILFKEKFPDRFIEIGVAEQALATIAAGMATYGKIPFISSYAAFSPGRNWEQIRTTIALNDVPVKIAGAHAGLTVGPDGATHQMLEDIALMRAMPNMVVMYPADAIEARKATVAAAKNGKPTYIRLAREKTPIITTEKTPFEIGKSHVLLNPSTRSADAQGRLEQSRKATSSGPHGDPQVAIIGAGPLLYEAVVAAKKLAESGIETVVINSHTIKPIDEQTIIKYAKITGAVVTVEEHQINGGLGGAVAEVLARNFPVPQEFVGMPDSFGESGDPDELLEKYHMKSADIIAAVKKVITRKNS</sequence>
<gene>
    <name evidence="7" type="ORF">A2975_00995</name>
</gene>
<organism evidence="7 8">
    <name type="scientific">Candidatus Woesebacteria bacterium RIFCSPLOWO2_01_FULL_44_14</name>
    <dbReference type="NCBI Taxonomy" id="1802525"/>
    <lineage>
        <taxon>Bacteria</taxon>
        <taxon>Candidatus Woeseibacteriota</taxon>
    </lineage>
</organism>
<keyword evidence="4" id="KW-0786">Thiamine pyrophosphate</keyword>
<dbReference type="PROSITE" id="PS00802">
    <property type="entry name" value="TRANSKETOLASE_2"/>
    <property type="match status" value="1"/>
</dbReference>
<evidence type="ECO:0000256" key="4">
    <source>
        <dbReference type="ARBA" id="ARBA00023052"/>
    </source>
</evidence>
<dbReference type="Pfam" id="PF02780">
    <property type="entry name" value="Transketolase_C"/>
    <property type="match status" value="1"/>
</dbReference>
<dbReference type="InterPro" id="IPR005475">
    <property type="entry name" value="Transketolase-like_Pyr-bd"/>
</dbReference>
<proteinExistence type="inferred from homology"/>
<dbReference type="InterPro" id="IPR051157">
    <property type="entry name" value="PDH/Transketolase"/>
</dbReference>
<dbReference type="PANTHER" id="PTHR43825">
    <property type="entry name" value="PYRUVATE DEHYDROGENASE E1 COMPONENT"/>
    <property type="match status" value="1"/>
</dbReference>
<dbReference type="CDD" id="cd07033">
    <property type="entry name" value="TPP_PYR_DXS_TK_like"/>
    <property type="match status" value="1"/>
</dbReference>
<feature type="domain" description="Transketolase-like pyrimidine-binding" evidence="6">
    <location>
        <begin position="11"/>
        <end position="176"/>
    </location>
</feature>
<dbReference type="SUPFAM" id="SSF52518">
    <property type="entry name" value="Thiamin diphosphate-binding fold (THDP-binding)"/>
    <property type="match status" value="1"/>
</dbReference>
<accession>A0A1F8C084</accession>
<dbReference type="Proteomes" id="UP000178429">
    <property type="component" value="Unassembled WGS sequence"/>
</dbReference>
<dbReference type="Gene3D" id="3.40.50.970">
    <property type="match status" value="1"/>
</dbReference>
<dbReference type="SMART" id="SM00861">
    <property type="entry name" value="Transket_pyr"/>
    <property type="match status" value="1"/>
</dbReference>
<keyword evidence="3" id="KW-0808">Transferase</keyword>
<dbReference type="InterPro" id="IPR033248">
    <property type="entry name" value="Transketolase_C"/>
</dbReference>
<dbReference type="AlphaFoldDB" id="A0A1F8C084"/>
<feature type="region of interest" description="Disordered" evidence="5">
    <location>
        <begin position="197"/>
        <end position="221"/>
    </location>
</feature>
<comment type="cofactor">
    <cofactor evidence="1">
        <name>thiamine diphosphate</name>
        <dbReference type="ChEBI" id="CHEBI:58937"/>
    </cofactor>
</comment>
<evidence type="ECO:0000256" key="3">
    <source>
        <dbReference type="ARBA" id="ARBA00022679"/>
    </source>
</evidence>
<dbReference type="InterPro" id="IPR009014">
    <property type="entry name" value="Transketo_C/PFOR_II"/>
</dbReference>
<evidence type="ECO:0000313" key="8">
    <source>
        <dbReference type="Proteomes" id="UP000178429"/>
    </source>
</evidence>
<reference evidence="7 8" key="1">
    <citation type="journal article" date="2016" name="Nat. Commun.">
        <title>Thousands of microbial genomes shed light on interconnected biogeochemical processes in an aquifer system.</title>
        <authorList>
            <person name="Anantharaman K."/>
            <person name="Brown C.T."/>
            <person name="Hug L.A."/>
            <person name="Sharon I."/>
            <person name="Castelle C.J."/>
            <person name="Probst A.J."/>
            <person name="Thomas B.C."/>
            <person name="Singh A."/>
            <person name="Wilkins M.J."/>
            <person name="Karaoz U."/>
            <person name="Brodie E.L."/>
            <person name="Williams K.H."/>
            <person name="Hubbard S.S."/>
            <person name="Banfield J.F."/>
        </authorList>
    </citation>
    <scope>NUCLEOTIDE SEQUENCE [LARGE SCALE GENOMIC DNA]</scope>
</reference>
<dbReference type="GO" id="GO:0016740">
    <property type="term" value="F:transferase activity"/>
    <property type="evidence" value="ECO:0007669"/>
    <property type="project" value="UniProtKB-KW"/>
</dbReference>
<evidence type="ECO:0000256" key="1">
    <source>
        <dbReference type="ARBA" id="ARBA00001964"/>
    </source>
</evidence>
<dbReference type="PANTHER" id="PTHR43825:SF1">
    <property type="entry name" value="TRANSKETOLASE-LIKE PYRIMIDINE-BINDING DOMAIN-CONTAINING PROTEIN"/>
    <property type="match status" value="1"/>
</dbReference>
<dbReference type="EMBL" id="MGHL01000010">
    <property type="protein sequence ID" value="OGM69672.1"/>
    <property type="molecule type" value="Genomic_DNA"/>
</dbReference>
<name>A0A1F8C084_9BACT</name>
<dbReference type="SUPFAM" id="SSF52922">
    <property type="entry name" value="TK C-terminal domain-like"/>
    <property type="match status" value="1"/>
</dbReference>
<evidence type="ECO:0000256" key="5">
    <source>
        <dbReference type="SAM" id="MobiDB-lite"/>
    </source>
</evidence>
<dbReference type="InterPro" id="IPR029061">
    <property type="entry name" value="THDP-binding"/>
</dbReference>
<evidence type="ECO:0000259" key="6">
    <source>
        <dbReference type="SMART" id="SM00861"/>
    </source>
</evidence>
<dbReference type="STRING" id="1802525.A2975_00995"/>
<comment type="caution">
    <text evidence="7">The sequence shown here is derived from an EMBL/GenBank/DDBJ whole genome shotgun (WGS) entry which is preliminary data.</text>
</comment>
<dbReference type="FunFam" id="3.40.50.970:FF:000129">
    <property type="entry name" value="Transketolase"/>
    <property type="match status" value="1"/>
</dbReference>
<dbReference type="Gene3D" id="3.40.50.920">
    <property type="match status" value="1"/>
</dbReference>
<dbReference type="InterPro" id="IPR020826">
    <property type="entry name" value="Transketolase_BS"/>
</dbReference>
<comment type="similarity">
    <text evidence="2">Belongs to the transketolase family.</text>
</comment>
<evidence type="ECO:0000256" key="2">
    <source>
        <dbReference type="ARBA" id="ARBA00007131"/>
    </source>
</evidence>
<dbReference type="Pfam" id="PF02779">
    <property type="entry name" value="Transket_pyr"/>
    <property type="match status" value="1"/>
</dbReference>